<organism evidence="1 2">
    <name type="scientific">Candidatus Sulfomarinibacter kjeldsenii</name>
    <dbReference type="NCBI Taxonomy" id="2885994"/>
    <lineage>
        <taxon>Bacteria</taxon>
        <taxon>Pseudomonadati</taxon>
        <taxon>Acidobacteriota</taxon>
        <taxon>Thermoanaerobaculia</taxon>
        <taxon>Thermoanaerobaculales</taxon>
        <taxon>Candidatus Sulfomarinibacteraceae</taxon>
        <taxon>Candidatus Sulfomarinibacter</taxon>
    </lineage>
</organism>
<dbReference type="EMBL" id="JACXWA010000121">
    <property type="protein sequence ID" value="MBD3871218.1"/>
    <property type="molecule type" value="Genomic_DNA"/>
</dbReference>
<sequence>MNDRKPLSGADLIAGIVKGQVPRQVRLFAAQGLLPISREELLSLQCVLSSDPNEELASVAAESVRGEELSTILDWLRDHPPESIVLDQLIRVRDEEAVWALVAGHSNVSDETLRVIAKNASPMVQDIIITNQVRLLGCLEILDDLRANPQVNQVVLRRIREFEEEFIEKVLAEEEAAARAGPSVEDAIEALHAIGAHIPKETSMPYPLTEDEELEDAIRKAGKSVHSKLLTMSVHERIICALRGTREERSLLINSRNRLIQRSVLACPKLSDGEIEQFAASRSIAQEVIKLIAANTRWLRQYPIMSALAMNPKTPVYTAKSILPRLNLRDKMRVSRDRNLPPVTRKIAEKLLDTRR</sequence>
<evidence type="ECO:0000313" key="2">
    <source>
        <dbReference type="Proteomes" id="UP000598633"/>
    </source>
</evidence>
<dbReference type="Proteomes" id="UP000598633">
    <property type="component" value="Unassembled WGS sequence"/>
</dbReference>
<reference evidence="1 2" key="1">
    <citation type="submission" date="2020-08" db="EMBL/GenBank/DDBJ databases">
        <title>Acidobacteriota in marine sediments use diverse sulfur dissimilation pathways.</title>
        <authorList>
            <person name="Wasmund K."/>
        </authorList>
    </citation>
    <scope>NUCLEOTIDE SEQUENCE [LARGE SCALE GENOMIC DNA]</scope>
    <source>
        <strain evidence="1">MAG AM3-A</strain>
    </source>
</reference>
<comment type="caution">
    <text evidence="1">The sequence shown here is derived from an EMBL/GenBank/DDBJ whole genome shotgun (WGS) entry which is preliminary data.</text>
</comment>
<proteinExistence type="predicted"/>
<accession>A0A8J7CNV8</accession>
<gene>
    <name evidence="1" type="ORF">IFJ97_07665</name>
</gene>
<evidence type="ECO:0000313" key="1">
    <source>
        <dbReference type="EMBL" id="MBD3871218.1"/>
    </source>
</evidence>
<protein>
    <submittedName>
        <fullName evidence="1">Uncharacterized protein</fullName>
    </submittedName>
</protein>
<dbReference type="AlphaFoldDB" id="A0A8J7CNV8"/>
<name>A0A8J7CNV8_9BACT</name>